<dbReference type="InterPro" id="IPR016181">
    <property type="entry name" value="Acyl_CoA_acyltransferase"/>
</dbReference>
<dbReference type="KEGG" id="tab:CIG75_10690"/>
<dbReference type="CDD" id="cd04301">
    <property type="entry name" value="NAT_SF"/>
    <property type="match status" value="1"/>
</dbReference>
<dbReference type="GO" id="GO:0016747">
    <property type="term" value="F:acyltransferase activity, transferring groups other than amino-acyl groups"/>
    <property type="evidence" value="ECO:0007669"/>
    <property type="project" value="InterPro"/>
</dbReference>
<dbReference type="SUPFAM" id="SSF55729">
    <property type="entry name" value="Acyl-CoA N-acyltransferases (Nat)"/>
    <property type="match status" value="1"/>
</dbReference>
<sequence length="186" mass="20975">MIRPARKEDVQPAIALIYATIGNIGNTLAGTDDPVEVTRVLESFFIQEGNRLSYENTLIKEQEGQVVGVLVSYLGSQTYKLDQPFLDRLIAQTGDPTLTITKEAKDDEYYLDTIAVASAYEGRGFGTELMRAFEDKARLEGQQRLALLVEQNNERARRLYEKRGFLADESLTVSGYLFDHMVKPLF</sequence>
<dbReference type="PROSITE" id="PS51186">
    <property type="entry name" value="GNAT"/>
    <property type="match status" value="1"/>
</dbReference>
<reference evidence="2 3" key="1">
    <citation type="journal article" date="2015" name="Int. J. Syst. Evol. Microbiol.">
        <title>Tumebacillus algifaecis sp. nov., isolated from decomposing algal scum.</title>
        <authorList>
            <person name="Wu Y.F."/>
            <person name="Zhang B."/>
            <person name="Xing P."/>
            <person name="Wu Q.L."/>
            <person name="Liu S.J."/>
        </authorList>
    </citation>
    <scope>NUCLEOTIDE SEQUENCE [LARGE SCALE GENOMIC DNA]</scope>
    <source>
        <strain evidence="2 3">THMBR28</strain>
    </source>
</reference>
<dbReference type="InterPro" id="IPR050276">
    <property type="entry name" value="MshD_Acetyltransferase"/>
</dbReference>
<dbReference type="EMBL" id="CP022657">
    <property type="protein sequence ID" value="ASS75410.1"/>
    <property type="molecule type" value="Genomic_DNA"/>
</dbReference>
<dbReference type="RefSeq" id="WP_094236658.1">
    <property type="nucleotide sequence ID" value="NZ_CP022657.1"/>
</dbReference>
<name>A0A223D1B2_9BACL</name>
<dbReference type="PANTHER" id="PTHR43617">
    <property type="entry name" value="L-AMINO ACID N-ACETYLTRANSFERASE"/>
    <property type="match status" value="1"/>
</dbReference>
<evidence type="ECO:0000313" key="3">
    <source>
        <dbReference type="Proteomes" id="UP000214688"/>
    </source>
</evidence>
<keyword evidence="3" id="KW-1185">Reference proteome</keyword>
<proteinExistence type="predicted"/>
<dbReference type="OrthoDB" id="5319888at2"/>
<gene>
    <name evidence="2" type="ORF">CIG75_10690</name>
</gene>
<dbReference type="InterPro" id="IPR000182">
    <property type="entry name" value="GNAT_dom"/>
</dbReference>
<dbReference type="Pfam" id="PF00583">
    <property type="entry name" value="Acetyltransf_1"/>
    <property type="match status" value="1"/>
</dbReference>
<accession>A0A223D1B2</accession>
<evidence type="ECO:0000259" key="1">
    <source>
        <dbReference type="PROSITE" id="PS51186"/>
    </source>
</evidence>
<feature type="domain" description="N-acetyltransferase" evidence="1">
    <location>
        <begin position="1"/>
        <end position="186"/>
    </location>
</feature>
<dbReference type="Gene3D" id="3.40.630.30">
    <property type="match status" value="1"/>
</dbReference>
<organism evidence="2 3">
    <name type="scientific">Tumebacillus algifaecis</name>
    <dbReference type="NCBI Taxonomy" id="1214604"/>
    <lineage>
        <taxon>Bacteria</taxon>
        <taxon>Bacillati</taxon>
        <taxon>Bacillota</taxon>
        <taxon>Bacilli</taxon>
        <taxon>Bacillales</taxon>
        <taxon>Alicyclobacillaceae</taxon>
        <taxon>Tumebacillus</taxon>
    </lineage>
</organism>
<evidence type="ECO:0000313" key="2">
    <source>
        <dbReference type="EMBL" id="ASS75410.1"/>
    </source>
</evidence>
<protein>
    <recommendedName>
        <fullName evidence="1">N-acetyltransferase domain-containing protein</fullName>
    </recommendedName>
</protein>
<dbReference type="Proteomes" id="UP000214688">
    <property type="component" value="Chromosome"/>
</dbReference>
<dbReference type="AlphaFoldDB" id="A0A223D1B2"/>